<proteinExistence type="predicted"/>
<dbReference type="EMBL" id="KB518250">
    <property type="protein sequence ID" value="EMP38922.1"/>
    <property type="molecule type" value="Genomic_DNA"/>
</dbReference>
<accession>M7CDQ3</accession>
<reference evidence="3" key="1">
    <citation type="journal article" date="2013" name="Nat. Genet.">
        <title>The draft genomes of soft-shell turtle and green sea turtle yield insights into the development and evolution of the turtle-specific body plan.</title>
        <authorList>
            <person name="Wang Z."/>
            <person name="Pascual-Anaya J."/>
            <person name="Zadissa A."/>
            <person name="Li W."/>
            <person name="Niimura Y."/>
            <person name="Huang Z."/>
            <person name="Li C."/>
            <person name="White S."/>
            <person name="Xiong Z."/>
            <person name="Fang D."/>
            <person name="Wang B."/>
            <person name="Ming Y."/>
            <person name="Chen Y."/>
            <person name="Zheng Y."/>
            <person name="Kuraku S."/>
            <person name="Pignatelli M."/>
            <person name="Herrero J."/>
            <person name="Beal K."/>
            <person name="Nozawa M."/>
            <person name="Li Q."/>
            <person name="Wang J."/>
            <person name="Zhang H."/>
            <person name="Yu L."/>
            <person name="Shigenobu S."/>
            <person name="Wang J."/>
            <person name="Liu J."/>
            <person name="Flicek P."/>
            <person name="Searle S."/>
            <person name="Wang J."/>
            <person name="Kuratani S."/>
            <person name="Yin Y."/>
            <person name="Aken B."/>
            <person name="Zhang G."/>
            <person name="Irie N."/>
        </authorList>
    </citation>
    <scope>NUCLEOTIDE SEQUENCE [LARGE SCALE GENOMIC DNA]</scope>
</reference>
<protein>
    <submittedName>
        <fullName evidence="2">Uncharacterized protein</fullName>
    </submittedName>
</protein>
<feature type="region of interest" description="Disordered" evidence="1">
    <location>
        <begin position="102"/>
        <end position="142"/>
    </location>
</feature>
<name>M7CDQ3_CHEMY</name>
<dbReference type="AlphaFoldDB" id="M7CDQ3"/>
<evidence type="ECO:0000313" key="2">
    <source>
        <dbReference type="EMBL" id="EMP38922.1"/>
    </source>
</evidence>
<organism evidence="2 3">
    <name type="scientific">Chelonia mydas</name>
    <name type="common">Green sea-turtle</name>
    <name type="synonym">Chelonia agassizi</name>
    <dbReference type="NCBI Taxonomy" id="8469"/>
    <lineage>
        <taxon>Eukaryota</taxon>
        <taxon>Metazoa</taxon>
        <taxon>Chordata</taxon>
        <taxon>Craniata</taxon>
        <taxon>Vertebrata</taxon>
        <taxon>Euteleostomi</taxon>
        <taxon>Archelosauria</taxon>
        <taxon>Testudinata</taxon>
        <taxon>Testudines</taxon>
        <taxon>Cryptodira</taxon>
        <taxon>Durocryptodira</taxon>
        <taxon>Americhelydia</taxon>
        <taxon>Chelonioidea</taxon>
        <taxon>Cheloniidae</taxon>
        <taxon>Chelonia</taxon>
    </lineage>
</organism>
<sequence length="213" mass="23819">MGRTAEFDSGKSTGLRLHIECLLNSKGFSKEDWLQWEDKYICILHTDTVSQSQWRSQVEKTGGAEIRKGTTHLYSPGGAPGLQRHFGVGSFTHSGLRRHFDGGWGESSSVLPKTGVSEGPDAEGPLKTRSAASPTAEDPERHRVECCKNMNWLPKSERDEVWSMLSEVLKEQHSDAETTEFEPPKKKISILLVASDSDDEHEHTLDHTVLNRH</sequence>
<evidence type="ECO:0000313" key="3">
    <source>
        <dbReference type="Proteomes" id="UP000031443"/>
    </source>
</evidence>
<evidence type="ECO:0000256" key="1">
    <source>
        <dbReference type="SAM" id="MobiDB-lite"/>
    </source>
</evidence>
<dbReference type="Proteomes" id="UP000031443">
    <property type="component" value="Unassembled WGS sequence"/>
</dbReference>
<gene>
    <name evidence="2" type="ORF">UY3_03879</name>
</gene>
<keyword evidence="3" id="KW-1185">Reference proteome</keyword>